<accession>A0ABS3C0Q0</accession>
<keyword evidence="5" id="KW-0460">Magnesium</keyword>
<dbReference type="SFLD" id="SFLDS00005">
    <property type="entry name" value="Isoprenoid_Synthase_Type_I"/>
    <property type="match status" value="1"/>
</dbReference>
<dbReference type="InterPro" id="IPR000092">
    <property type="entry name" value="Polyprenyl_synt"/>
</dbReference>
<gene>
    <name evidence="7" type="ORF">J0A68_04525</name>
</gene>
<dbReference type="PANTHER" id="PTHR12001">
    <property type="entry name" value="GERANYLGERANYL PYROPHOSPHATE SYNTHASE"/>
    <property type="match status" value="1"/>
</dbReference>
<dbReference type="EMBL" id="JAFKCT010000001">
    <property type="protein sequence ID" value="MBN7810209.1"/>
    <property type="molecule type" value="Genomic_DNA"/>
</dbReference>
<evidence type="ECO:0000313" key="8">
    <source>
        <dbReference type="Proteomes" id="UP000664317"/>
    </source>
</evidence>
<organism evidence="7 8">
    <name type="scientific">Algoriphagus oliviformis</name>
    <dbReference type="NCBI Taxonomy" id="2811231"/>
    <lineage>
        <taxon>Bacteria</taxon>
        <taxon>Pseudomonadati</taxon>
        <taxon>Bacteroidota</taxon>
        <taxon>Cytophagia</taxon>
        <taxon>Cytophagales</taxon>
        <taxon>Cyclobacteriaceae</taxon>
        <taxon>Algoriphagus</taxon>
    </lineage>
</organism>
<dbReference type="RefSeq" id="WP_206576990.1">
    <property type="nucleotide sequence ID" value="NZ_JAFKCT010000001.1"/>
</dbReference>
<evidence type="ECO:0000256" key="6">
    <source>
        <dbReference type="RuleBase" id="RU004466"/>
    </source>
</evidence>
<name>A0ABS3C0Q0_9BACT</name>
<comment type="caution">
    <text evidence="7">The sequence shown here is derived from an EMBL/GenBank/DDBJ whole genome shotgun (WGS) entry which is preliminary data.</text>
</comment>
<dbReference type="Pfam" id="PF00348">
    <property type="entry name" value="polyprenyl_synt"/>
    <property type="match status" value="1"/>
</dbReference>
<reference evidence="7 8" key="1">
    <citation type="submission" date="2021-03" db="EMBL/GenBank/DDBJ databases">
        <title>novel species isolated from a fishpond in China.</title>
        <authorList>
            <person name="Lu H."/>
            <person name="Cai Z."/>
        </authorList>
    </citation>
    <scope>NUCLEOTIDE SEQUENCE [LARGE SCALE GENOMIC DNA]</scope>
    <source>
        <strain evidence="7 8">H41</strain>
    </source>
</reference>
<proteinExistence type="inferred from homology"/>
<keyword evidence="4" id="KW-0479">Metal-binding</keyword>
<comment type="similarity">
    <text evidence="2 6">Belongs to the FPP/GGPP synthase family.</text>
</comment>
<keyword evidence="8" id="KW-1185">Reference proteome</keyword>
<dbReference type="PROSITE" id="PS00444">
    <property type="entry name" value="POLYPRENYL_SYNTHASE_2"/>
    <property type="match status" value="1"/>
</dbReference>
<evidence type="ECO:0000256" key="1">
    <source>
        <dbReference type="ARBA" id="ARBA00001946"/>
    </source>
</evidence>
<dbReference type="InterPro" id="IPR008949">
    <property type="entry name" value="Isoprenoid_synthase_dom_sf"/>
</dbReference>
<dbReference type="InterPro" id="IPR033749">
    <property type="entry name" value="Polyprenyl_synt_CS"/>
</dbReference>
<dbReference type="PANTHER" id="PTHR12001:SF69">
    <property type="entry name" value="ALL TRANS-POLYPRENYL-DIPHOSPHATE SYNTHASE PDSS1"/>
    <property type="match status" value="1"/>
</dbReference>
<dbReference type="Gene3D" id="1.10.600.10">
    <property type="entry name" value="Farnesyl Diphosphate Synthase"/>
    <property type="match status" value="1"/>
</dbReference>
<evidence type="ECO:0000313" key="7">
    <source>
        <dbReference type="EMBL" id="MBN7810209.1"/>
    </source>
</evidence>
<keyword evidence="3 6" id="KW-0808">Transferase</keyword>
<dbReference type="SUPFAM" id="SSF48576">
    <property type="entry name" value="Terpenoid synthases"/>
    <property type="match status" value="1"/>
</dbReference>
<evidence type="ECO:0000256" key="2">
    <source>
        <dbReference type="ARBA" id="ARBA00006706"/>
    </source>
</evidence>
<evidence type="ECO:0000256" key="4">
    <source>
        <dbReference type="ARBA" id="ARBA00022723"/>
    </source>
</evidence>
<comment type="cofactor">
    <cofactor evidence="1">
        <name>Mg(2+)</name>
        <dbReference type="ChEBI" id="CHEBI:18420"/>
    </cofactor>
</comment>
<dbReference type="Proteomes" id="UP000664317">
    <property type="component" value="Unassembled WGS sequence"/>
</dbReference>
<sequence>MKPDLKQIQVPIEAEMAQFEHKFRDFMKSKVKLLDHITNYIVKRKGKQMRPMFVFLTAGIFGKINESTHRGAALIELLHTASLVHDDVVDDANYRRGFFSVNALWKNKIAVLVGDYLLSRGLLLSVEYGDFHLLRIVSNAVREMSEGELLQSYKARKLDVDEEVYYEIIRQKTASLIASCCAVGASSVQEDAEVIERMRLFGEKVGLAFQIKDDLFDYGDEEIGKPVGIDIKEKKMTLPLIYALRNADWLTKKKIIYLIRNRSEDKKAVNEVIAFVKKSGGLEYAKEKMDGFYQEALAILEEFPESVFRNSLKDLVTYTIDRKK</sequence>
<dbReference type="PROSITE" id="PS00723">
    <property type="entry name" value="POLYPRENYL_SYNTHASE_1"/>
    <property type="match status" value="1"/>
</dbReference>
<dbReference type="CDD" id="cd00685">
    <property type="entry name" value="Trans_IPPS_HT"/>
    <property type="match status" value="1"/>
</dbReference>
<evidence type="ECO:0000256" key="3">
    <source>
        <dbReference type="ARBA" id="ARBA00022679"/>
    </source>
</evidence>
<protein>
    <submittedName>
        <fullName evidence="7">Polyprenyl synthetase family protein</fullName>
    </submittedName>
</protein>
<evidence type="ECO:0000256" key="5">
    <source>
        <dbReference type="ARBA" id="ARBA00022842"/>
    </source>
</evidence>